<dbReference type="Gene3D" id="3.40.50.300">
    <property type="entry name" value="P-loop containing nucleotide triphosphate hydrolases"/>
    <property type="match status" value="2"/>
</dbReference>
<dbReference type="GO" id="GO:0005737">
    <property type="term" value="C:cytoplasm"/>
    <property type="evidence" value="ECO:0000318"/>
    <property type="project" value="GO_Central"/>
</dbReference>
<dbReference type="FunFam" id="3.40.50.300:FF:000025">
    <property type="entry name" value="ATP-dependent Clp protease subunit"/>
    <property type="match status" value="1"/>
</dbReference>
<feature type="domain" description="AAA+ ATPase" evidence="5">
    <location>
        <begin position="49"/>
        <end position="183"/>
    </location>
</feature>
<dbReference type="CDD" id="cd00009">
    <property type="entry name" value="AAA"/>
    <property type="match status" value="1"/>
</dbReference>
<dbReference type="eggNOG" id="KOG1051">
    <property type="taxonomic scope" value="Eukaryota"/>
</dbReference>
<dbReference type="SUPFAM" id="SSF52540">
    <property type="entry name" value="P-loop containing nucleoside triphosphate hydrolases"/>
    <property type="match status" value="2"/>
</dbReference>
<dbReference type="InterPro" id="IPR003959">
    <property type="entry name" value="ATPase_AAA_core"/>
</dbReference>
<gene>
    <name evidence="7" type="ORF">SORBI_3006G080100</name>
</gene>
<feature type="domain" description="AAA+ ATPase" evidence="5">
    <location>
        <begin position="313"/>
        <end position="486"/>
    </location>
</feature>
<reference evidence="8" key="2">
    <citation type="journal article" date="2018" name="Plant J.">
        <title>The Sorghum bicolor reference genome: improved assembly, gene annotations, a transcriptome atlas, and signatures of genome organization.</title>
        <authorList>
            <person name="McCormick R.F."/>
            <person name="Truong S.K."/>
            <person name="Sreedasyam A."/>
            <person name="Jenkins J."/>
            <person name="Shu S."/>
            <person name="Sims D."/>
            <person name="Kennedy M."/>
            <person name="Amirebrahimi M."/>
            <person name="Weers B.D."/>
            <person name="McKinley B."/>
            <person name="Mattison A."/>
            <person name="Morishige D.T."/>
            <person name="Grimwood J."/>
            <person name="Schmutz J."/>
            <person name="Mullet J.E."/>
        </authorList>
    </citation>
    <scope>NUCLEOTIDE SEQUENCE [LARGE SCALE GENOMIC DNA]</scope>
    <source>
        <strain evidence="8">cv. BTx623</strain>
    </source>
</reference>
<evidence type="ECO:0000256" key="1">
    <source>
        <dbReference type="ARBA" id="ARBA00022741"/>
    </source>
</evidence>
<dbReference type="AlphaFoldDB" id="A0A1Z5RDR2"/>
<dbReference type="Gramene" id="OQU81585">
    <property type="protein sequence ID" value="OQU81585"/>
    <property type="gene ID" value="SORBI_3006G080100"/>
</dbReference>
<dbReference type="InterPro" id="IPR001270">
    <property type="entry name" value="ClpA/B"/>
</dbReference>
<dbReference type="EMBL" id="CM000765">
    <property type="protein sequence ID" value="OQU81585.1"/>
    <property type="molecule type" value="Genomic_DNA"/>
</dbReference>
<organism evidence="7 8">
    <name type="scientific">Sorghum bicolor</name>
    <name type="common">Sorghum</name>
    <name type="synonym">Sorghum vulgare</name>
    <dbReference type="NCBI Taxonomy" id="4558"/>
    <lineage>
        <taxon>Eukaryota</taxon>
        <taxon>Viridiplantae</taxon>
        <taxon>Streptophyta</taxon>
        <taxon>Embryophyta</taxon>
        <taxon>Tracheophyta</taxon>
        <taxon>Spermatophyta</taxon>
        <taxon>Magnoliopsida</taxon>
        <taxon>Liliopsida</taxon>
        <taxon>Poales</taxon>
        <taxon>Poaceae</taxon>
        <taxon>PACMAD clade</taxon>
        <taxon>Panicoideae</taxon>
        <taxon>Andropogonodae</taxon>
        <taxon>Andropogoneae</taxon>
        <taxon>Sorghinae</taxon>
        <taxon>Sorghum</taxon>
    </lineage>
</organism>
<evidence type="ECO:0000259" key="5">
    <source>
        <dbReference type="SMART" id="SM00382"/>
    </source>
</evidence>
<sequence>MDLIYPRRALDKYGRDMTAAAKNNKTAADPVIGRDSEIDRVVCTLCRRSKNNAVLVGAPGRVAAGTVPPCLAGARVVELDLAALLAGTKYRGTYEERVKEVIKEAERADDGSKVILFIDEIHTLLGSSSGGGGAAANMLKPALARGRIRCVGATTLDEYRRYMEKDAALERRFQRIDVEEPSEDVAVGILRVLKRRYEAHHGVKLWTRLLLLLCSLLLDISLVAAKQKTLNSSRQTDLGNKAKLVVCPEHVAQAVSRWTGIPVHALDNDEKHKLMHLADRLHERVVGQEEAVNSVAQAVLRARIGLDNCGRQPIGCFLFLGSTGVGKTELAKALAEQLFDSENMLIRFDMSESVGSSSVLRLIGAPPSYTGYEDGGQLTEKVRRRPYSVILFDEVEKADPAVFDAILQLLDDGVLTDGKGRAVDFKNTLIIMTSNLGAEHMAEAMMQGKETMEAARGLVMKQVHKFFKPEFLNRLSDVVIFEPLSPDKLKEVLRIQMKSIIASVADKGISLFVSNAAMDVIFFESYCPMYGARPIRRWVQKNLMTRLSEMLINGEVDEGSAIYVDATEDKKALRYEATKMARKKPLLPPLDGMHDLEDSDDGAVVEVAPIAGRSGRGRGRWYIFLPGLQIVVLGFVFCITRFKKLN</sequence>
<reference evidence="7 8" key="1">
    <citation type="journal article" date="2009" name="Nature">
        <title>The Sorghum bicolor genome and the diversification of grasses.</title>
        <authorList>
            <person name="Paterson A.H."/>
            <person name="Bowers J.E."/>
            <person name="Bruggmann R."/>
            <person name="Dubchak I."/>
            <person name="Grimwood J."/>
            <person name="Gundlach H."/>
            <person name="Haberer G."/>
            <person name="Hellsten U."/>
            <person name="Mitros T."/>
            <person name="Poliakov A."/>
            <person name="Schmutz J."/>
            <person name="Spannagl M."/>
            <person name="Tang H."/>
            <person name="Wang X."/>
            <person name="Wicker T."/>
            <person name="Bharti A.K."/>
            <person name="Chapman J."/>
            <person name="Feltus F.A."/>
            <person name="Gowik U."/>
            <person name="Grigoriev I.V."/>
            <person name="Lyons E."/>
            <person name="Maher C.A."/>
            <person name="Martis M."/>
            <person name="Narechania A."/>
            <person name="Otillar R.P."/>
            <person name="Penning B.W."/>
            <person name="Salamov A.A."/>
            <person name="Wang Y."/>
            <person name="Zhang L."/>
            <person name="Carpita N.C."/>
            <person name="Freeling M."/>
            <person name="Gingle A.R."/>
            <person name="Hash C.T."/>
            <person name="Keller B."/>
            <person name="Klein P."/>
            <person name="Kresovich S."/>
            <person name="McCann M.C."/>
            <person name="Ming R."/>
            <person name="Peterson D.G."/>
            <person name="Mehboob-ur-Rahman"/>
            <person name="Ware D."/>
            <person name="Westhoff P."/>
            <person name="Mayer K.F."/>
            <person name="Messing J."/>
            <person name="Rokhsar D.S."/>
        </authorList>
    </citation>
    <scope>NUCLEOTIDE SEQUENCE [LARGE SCALE GENOMIC DNA]</scope>
    <source>
        <strain evidence="8">cv. BTx623</strain>
    </source>
</reference>
<dbReference type="STRING" id="4558.A0A1Z5RDR2"/>
<dbReference type="InterPro" id="IPR027417">
    <property type="entry name" value="P-loop_NTPase"/>
</dbReference>
<dbReference type="Pfam" id="PF00004">
    <property type="entry name" value="AAA"/>
    <property type="match status" value="1"/>
</dbReference>
<dbReference type="InterPro" id="IPR003593">
    <property type="entry name" value="AAA+_ATPase"/>
</dbReference>
<dbReference type="Pfam" id="PF10431">
    <property type="entry name" value="ClpB_D2-small"/>
    <property type="match status" value="1"/>
</dbReference>
<dbReference type="GO" id="GO:0016887">
    <property type="term" value="F:ATP hydrolysis activity"/>
    <property type="evidence" value="ECO:0000318"/>
    <property type="project" value="GO_Central"/>
</dbReference>
<name>A0A1Z5RDR2_SORBI</name>
<dbReference type="PANTHER" id="PTHR11638">
    <property type="entry name" value="ATP-DEPENDENT CLP PROTEASE"/>
    <property type="match status" value="1"/>
</dbReference>
<evidence type="ECO:0000313" key="8">
    <source>
        <dbReference type="Proteomes" id="UP000000768"/>
    </source>
</evidence>
<protein>
    <recommendedName>
        <fullName evidence="9">AAA+ ATPase domain-containing protein</fullName>
    </recommendedName>
</protein>
<keyword evidence="3" id="KW-0143">Chaperone</keyword>
<dbReference type="PROSITE" id="PS00870">
    <property type="entry name" value="CLPAB_1"/>
    <property type="match status" value="1"/>
</dbReference>
<accession>A0A1Z5RDR2</accession>
<evidence type="ECO:0000313" key="7">
    <source>
        <dbReference type="EMBL" id="OQU81585.1"/>
    </source>
</evidence>
<feature type="domain" description="Clp ATPase C-terminal" evidence="6">
    <location>
        <begin position="484"/>
        <end position="573"/>
    </location>
</feature>
<keyword evidence="8" id="KW-1185">Reference proteome</keyword>
<keyword evidence="4" id="KW-0472">Membrane</keyword>
<dbReference type="Pfam" id="PF07724">
    <property type="entry name" value="AAA_2"/>
    <property type="match status" value="1"/>
</dbReference>
<dbReference type="PRINTS" id="PR00300">
    <property type="entry name" value="CLPPROTEASEA"/>
</dbReference>
<dbReference type="Proteomes" id="UP000000768">
    <property type="component" value="Chromosome 6"/>
</dbReference>
<keyword evidence="1" id="KW-0547">Nucleotide-binding</keyword>
<dbReference type="CDD" id="cd19499">
    <property type="entry name" value="RecA-like_ClpB_Hsp104-like"/>
    <property type="match status" value="1"/>
</dbReference>
<dbReference type="Gene3D" id="1.10.8.60">
    <property type="match status" value="2"/>
</dbReference>
<dbReference type="InterPro" id="IPR019489">
    <property type="entry name" value="Clp_ATPase_C"/>
</dbReference>
<keyword evidence="4" id="KW-0812">Transmembrane</keyword>
<dbReference type="GO" id="GO:0005524">
    <property type="term" value="F:ATP binding"/>
    <property type="evidence" value="ECO:0007669"/>
    <property type="project" value="UniProtKB-KW"/>
</dbReference>
<feature type="transmembrane region" description="Helical" evidence="4">
    <location>
        <begin position="621"/>
        <end position="642"/>
    </location>
</feature>
<dbReference type="SMART" id="SM01086">
    <property type="entry name" value="ClpB_D2-small"/>
    <property type="match status" value="1"/>
</dbReference>
<evidence type="ECO:0000259" key="6">
    <source>
        <dbReference type="SMART" id="SM01086"/>
    </source>
</evidence>
<evidence type="ECO:0008006" key="9">
    <source>
        <dbReference type="Google" id="ProtNLM"/>
    </source>
</evidence>
<dbReference type="InterPro" id="IPR018368">
    <property type="entry name" value="ClpA/B_CS1"/>
</dbReference>
<dbReference type="GO" id="GO:0034605">
    <property type="term" value="P:cellular response to heat"/>
    <property type="evidence" value="ECO:0000318"/>
    <property type="project" value="GO_Central"/>
</dbReference>
<evidence type="ECO:0000256" key="4">
    <source>
        <dbReference type="SAM" id="Phobius"/>
    </source>
</evidence>
<evidence type="ECO:0000256" key="2">
    <source>
        <dbReference type="ARBA" id="ARBA00022840"/>
    </source>
</evidence>
<dbReference type="PANTHER" id="PTHR11638:SF174">
    <property type="entry name" value="AAA+ ATPASE DOMAIN-CONTAINING PROTEIN"/>
    <property type="match status" value="1"/>
</dbReference>
<dbReference type="SMART" id="SM00382">
    <property type="entry name" value="AAA"/>
    <property type="match status" value="2"/>
</dbReference>
<dbReference type="InterPro" id="IPR050130">
    <property type="entry name" value="ClpA_ClpB"/>
</dbReference>
<dbReference type="OMA" id="ITVICKM"/>
<keyword evidence="2" id="KW-0067">ATP-binding</keyword>
<dbReference type="InParanoid" id="A0A1Z5RDR2"/>
<keyword evidence="4" id="KW-1133">Transmembrane helix</keyword>
<proteinExistence type="predicted"/>
<evidence type="ECO:0000256" key="3">
    <source>
        <dbReference type="ARBA" id="ARBA00023186"/>
    </source>
</evidence>